<evidence type="ECO:0000256" key="1">
    <source>
        <dbReference type="ARBA" id="ARBA00008857"/>
    </source>
</evidence>
<sequence length="396" mass="45477">MIIKDTHLRNAKPKDRPYKIHDGSGLGLYCLVMPNGSRLWRIDYRYDGKRKTLSLGKYPEVSLEEARKQALECRKMVKNGIDPSEARRTEKNRNTSTFTAVAEEWYQIRRVSWSAKHAQKIRGHLENHIYPCFGGKYIGDITPEEVLSCVKKIQAEGKNETAHKVLQTISQICRYAIANGKLNFDPCYPLKGILPPLRYNHRPAPTTPEDLARILRLIWAYPNPVVGSALKVLAYTFQRPGEVRTMKWDDIDFDALEWRFTVSKTRTQHIVPLSRQVVAILKKLEPLTRPDSPFVFASYKTPRRPISDMATNAALKALGIDTRTEITSHGFRAAARTLLHERLGFPPDVIEHQLAHKVPDRLGTAYNRTRFLEQRKLMMQEWADYLDSIRTTTADA</sequence>
<dbReference type="InterPro" id="IPR013762">
    <property type="entry name" value="Integrase-like_cat_sf"/>
</dbReference>
<evidence type="ECO:0000256" key="2">
    <source>
        <dbReference type="ARBA" id="ARBA00022908"/>
    </source>
</evidence>
<evidence type="ECO:0000256" key="4">
    <source>
        <dbReference type="ARBA" id="ARBA00023172"/>
    </source>
</evidence>
<dbReference type="InterPro" id="IPR010998">
    <property type="entry name" value="Integrase_recombinase_N"/>
</dbReference>
<evidence type="ECO:0000256" key="5">
    <source>
        <dbReference type="PROSITE-ProRule" id="PRU01248"/>
    </source>
</evidence>
<dbReference type="InterPro" id="IPR044068">
    <property type="entry name" value="CB"/>
</dbReference>
<protein>
    <submittedName>
        <fullName evidence="8">Integrase</fullName>
    </submittedName>
</protein>
<organism evidence="8 9">
    <name type="scientific">Thermodesulforhabdus norvegica</name>
    <dbReference type="NCBI Taxonomy" id="39841"/>
    <lineage>
        <taxon>Bacteria</taxon>
        <taxon>Pseudomonadati</taxon>
        <taxon>Thermodesulfobacteriota</taxon>
        <taxon>Syntrophobacteria</taxon>
        <taxon>Syntrophobacterales</taxon>
        <taxon>Thermodesulforhabdaceae</taxon>
        <taxon>Thermodesulforhabdus</taxon>
    </lineage>
</organism>
<dbReference type="Gene3D" id="3.30.160.390">
    <property type="entry name" value="Integrase, DNA-binding domain"/>
    <property type="match status" value="1"/>
</dbReference>
<dbReference type="InterPro" id="IPR050808">
    <property type="entry name" value="Phage_Integrase"/>
</dbReference>
<dbReference type="PANTHER" id="PTHR30629:SF2">
    <property type="entry name" value="PROPHAGE INTEGRASE INTS-RELATED"/>
    <property type="match status" value="1"/>
</dbReference>
<dbReference type="InterPro" id="IPR038488">
    <property type="entry name" value="Integrase_DNA-bd_sf"/>
</dbReference>
<dbReference type="Proteomes" id="UP000199611">
    <property type="component" value="Unassembled WGS sequence"/>
</dbReference>
<dbReference type="Pfam" id="PF13356">
    <property type="entry name" value="Arm-DNA-bind_3"/>
    <property type="match status" value="1"/>
</dbReference>
<dbReference type="PROSITE" id="PS51900">
    <property type="entry name" value="CB"/>
    <property type="match status" value="1"/>
</dbReference>
<dbReference type="InterPro" id="IPR002104">
    <property type="entry name" value="Integrase_catalytic"/>
</dbReference>
<dbReference type="PROSITE" id="PS51898">
    <property type="entry name" value="TYR_RECOMBINASE"/>
    <property type="match status" value="1"/>
</dbReference>
<evidence type="ECO:0000256" key="3">
    <source>
        <dbReference type="ARBA" id="ARBA00023125"/>
    </source>
</evidence>
<dbReference type="SUPFAM" id="SSF56349">
    <property type="entry name" value="DNA breaking-rejoining enzymes"/>
    <property type="match status" value="1"/>
</dbReference>
<dbReference type="Pfam" id="PF00589">
    <property type="entry name" value="Phage_integrase"/>
    <property type="match status" value="1"/>
</dbReference>
<dbReference type="RefSeq" id="WP_093395993.1">
    <property type="nucleotide sequence ID" value="NZ_FOUU01000010.1"/>
</dbReference>
<dbReference type="CDD" id="cd00801">
    <property type="entry name" value="INT_P4_C"/>
    <property type="match status" value="1"/>
</dbReference>
<reference evidence="8 9" key="1">
    <citation type="submission" date="2016-10" db="EMBL/GenBank/DDBJ databases">
        <authorList>
            <person name="de Groot N.N."/>
        </authorList>
    </citation>
    <scope>NUCLEOTIDE SEQUENCE [LARGE SCALE GENOMIC DNA]</scope>
    <source>
        <strain evidence="8 9">DSM 9990</strain>
    </source>
</reference>
<feature type="domain" description="Tyr recombinase" evidence="6">
    <location>
        <begin position="201"/>
        <end position="379"/>
    </location>
</feature>
<comment type="similarity">
    <text evidence="1">Belongs to the 'phage' integrase family.</text>
</comment>
<keyword evidence="2" id="KW-0229">DNA integration</keyword>
<dbReference type="Pfam" id="PF22022">
    <property type="entry name" value="Phage_int_M"/>
    <property type="match status" value="1"/>
</dbReference>
<keyword evidence="9" id="KW-1185">Reference proteome</keyword>
<dbReference type="PANTHER" id="PTHR30629">
    <property type="entry name" value="PROPHAGE INTEGRASE"/>
    <property type="match status" value="1"/>
</dbReference>
<dbReference type="InterPro" id="IPR011010">
    <property type="entry name" value="DNA_brk_join_enz"/>
</dbReference>
<dbReference type="Gene3D" id="1.10.443.10">
    <property type="entry name" value="Intergrase catalytic core"/>
    <property type="match status" value="1"/>
</dbReference>
<name>A0A1I4VKL9_9BACT</name>
<dbReference type="GO" id="GO:0006310">
    <property type="term" value="P:DNA recombination"/>
    <property type="evidence" value="ECO:0007669"/>
    <property type="project" value="UniProtKB-KW"/>
</dbReference>
<dbReference type="EMBL" id="FOUU01000010">
    <property type="protein sequence ID" value="SFN01741.1"/>
    <property type="molecule type" value="Genomic_DNA"/>
</dbReference>
<accession>A0A1I4VKL9</accession>
<evidence type="ECO:0000259" key="7">
    <source>
        <dbReference type="PROSITE" id="PS51900"/>
    </source>
</evidence>
<dbReference type="InterPro" id="IPR025166">
    <property type="entry name" value="Integrase_DNA_bind_dom"/>
</dbReference>
<dbReference type="AlphaFoldDB" id="A0A1I4VKL9"/>
<dbReference type="OrthoDB" id="9775880at2"/>
<evidence type="ECO:0000313" key="9">
    <source>
        <dbReference type="Proteomes" id="UP000199611"/>
    </source>
</evidence>
<dbReference type="InterPro" id="IPR053876">
    <property type="entry name" value="Phage_int_M"/>
</dbReference>
<dbReference type="GO" id="GO:0003677">
    <property type="term" value="F:DNA binding"/>
    <property type="evidence" value="ECO:0007669"/>
    <property type="project" value="UniProtKB-UniRule"/>
</dbReference>
<gene>
    <name evidence="8" type="ORF">SAMN05660836_02339</name>
</gene>
<evidence type="ECO:0000313" key="8">
    <source>
        <dbReference type="EMBL" id="SFN01741.1"/>
    </source>
</evidence>
<keyword evidence="4" id="KW-0233">DNA recombination</keyword>
<proteinExistence type="inferred from homology"/>
<dbReference type="GO" id="GO:0015074">
    <property type="term" value="P:DNA integration"/>
    <property type="evidence" value="ECO:0007669"/>
    <property type="project" value="UniProtKB-KW"/>
</dbReference>
<dbReference type="Gene3D" id="1.10.150.130">
    <property type="match status" value="1"/>
</dbReference>
<feature type="domain" description="Core-binding (CB)" evidence="7">
    <location>
        <begin position="96"/>
        <end position="177"/>
    </location>
</feature>
<keyword evidence="3 5" id="KW-0238">DNA-binding</keyword>
<evidence type="ECO:0000259" key="6">
    <source>
        <dbReference type="PROSITE" id="PS51898"/>
    </source>
</evidence>